<gene>
    <name evidence="1" type="ORF">COCVIDRAFT_90723</name>
</gene>
<dbReference type="EMBL" id="KI968706">
    <property type="protein sequence ID" value="EUN30337.1"/>
    <property type="molecule type" value="Genomic_DNA"/>
</dbReference>
<sequence length="87" mass="10199">GPTISCLLWYTLGQCLLDMMEMMRFSTYDLGQRKYPEGISPLGYLERDLDCAAKICSLFWFSHKWSHTCLFKKLMQFCCDVQKIVDV</sequence>
<dbReference type="AlphaFoldDB" id="W7F275"/>
<evidence type="ECO:0000313" key="2">
    <source>
        <dbReference type="Proteomes" id="UP000054337"/>
    </source>
</evidence>
<accession>W7F275</accession>
<keyword evidence="2" id="KW-1185">Reference proteome</keyword>
<reference evidence="1 2" key="1">
    <citation type="journal article" date="2013" name="PLoS Genet.">
        <title>Comparative genome structure, secondary metabolite, and effector coding capacity across Cochliobolus pathogens.</title>
        <authorList>
            <person name="Condon B.J."/>
            <person name="Leng Y."/>
            <person name="Wu D."/>
            <person name="Bushley K.E."/>
            <person name="Ohm R.A."/>
            <person name="Otillar R."/>
            <person name="Martin J."/>
            <person name="Schackwitz W."/>
            <person name="Grimwood J."/>
            <person name="MohdZainudin N."/>
            <person name="Xue C."/>
            <person name="Wang R."/>
            <person name="Manning V.A."/>
            <person name="Dhillon B."/>
            <person name="Tu Z.J."/>
            <person name="Steffenson B.J."/>
            <person name="Salamov A."/>
            <person name="Sun H."/>
            <person name="Lowry S."/>
            <person name="LaButti K."/>
            <person name="Han J."/>
            <person name="Copeland A."/>
            <person name="Lindquist E."/>
            <person name="Barry K."/>
            <person name="Schmutz J."/>
            <person name="Baker S.E."/>
            <person name="Ciuffetti L.M."/>
            <person name="Grigoriev I.V."/>
            <person name="Zhong S."/>
            <person name="Turgeon B.G."/>
        </authorList>
    </citation>
    <scope>NUCLEOTIDE SEQUENCE [LARGE SCALE GENOMIC DNA]</scope>
    <source>
        <strain evidence="1 2">FI3</strain>
    </source>
</reference>
<name>W7F275_BIPV3</name>
<evidence type="ECO:0000313" key="1">
    <source>
        <dbReference type="EMBL" id="EUN30337.1"/>
    </source>
</evidence>
<dbReference type="GeneID" id="26259244"/>
<protein>
    <submittedName>
        <fullName evidence="1">Uncharacterized protein</fullName>
    </submittedName>
</protein>
<dbReference type="RefSeq" id="XP_014559938.1">
    <property type="nucleotide sequence ID" value="XM_014704452.1"/>
</dbReference>
<feature type="non-terminal residue" evidence="1">
    <location>
        <position position="1"/>
    </location>
</feature>
<dbReference type="Proteomes" id="UP000054337">
    <property type="component" value="Unassembled WGS sequence"/>
</dbReference>
<proteinExistence type="predicted"/>
<dbReference type="HOGENOM" id="CLU_2489286_0_0_1"/>
<organism evidence="1 2">
    <name type="scientific">Bipolaris victoriae (strain FI3)</name>
    <name type="common">Victoria blight of oats agent</name>
    <name type="synonym">Cochliobolus victoriae</name>
    <dbReference type="NCBI Taxonomy" id="930091"/>
    <lineage>
        <taxon>Eukaryota</taxon>
        <taxon>Fungi</taxon>
        <taxon>Dikarya</taxon>
        <taxon>Ascomycota</taxon>
        <taxon>Pezizomycotina</taxon>
        <taxon>Dothideomycetes</taxon>
        <taxon>Pleosporomycetidae</taxon>
        <taxon>Pleosporales</taxon>
        <taxon>Pleosporineae</taxon>
        <taxon>Pleosporaceae</taxon>
        <taxon>Bipolaris</taxon>
    </lineage>
</organism>